<keyword evidence="4" id="KW-1185">Reference proteome</keyword>
<feature type="compositionally biased region" description="Basic and acidic residues" evidence="1">
    <location>
        <begin position="216"/>
        <end position="231"/>
    </location>
</feature>
<feature type="domain" description="Phage head morphogenesis" evidence="2">
    <location>
        <begin position="85"/>
        <end position="168"/>
    </location>
</feature>
<feature type="region of interest" description="Disordered" evidence="1">
    <location>
        <begin position="182"/>
        <end position="234"/>
    </location>
</feature>
<sequence length="523" mass="58164">MPDDSAFILEPVPHDEAAKWISDKPIVSREVFDSLLPELKARAFLITGIEDANTVQEIRDLIAEVPKGAEWETQKKAIIEKLGPWMKPEGAAARAEILLRTHGFQAYQLAQHKVMESQADVFPFWQYISLGDEKVRPAHAALNERIVPANDPFWHDHSPPWQWGCRCRKVSLLPDEVDEIQAEDAKKAPESKRLLEGTALDKARNGQLDAGPAKQVDIRSDRMRGKADGYHFDPSGLTIPVKQLKERYDDATWSEFEAAAQANKLPDGRTVWDWLNGSKSKARKAKGQAPATPPAPAPTPAPSPVQAPATTPAGTPLKGKLKPVAKMSKTERARVDKVLKIIDSVHGDGPLTDIPVGNNPGNSLGYFWGASGIKAKEIQYRKPKKGQSYIHPELTLAHEIGHWLDHSGKGKDTFATDNLTTELAGWWKAIQDSQAYQAFDSNPRLTPGQLIYYKSPIEAWARSYAQFIAEESGDATLIGHVATIRTEPVPNRQWETDDFAPIRDEIRKVFEGRSWMKSAQKTP</sequence>
<feature type="compositionally biased region" description="Basic and acidic residues" evidence="1">
    <location>
        <begin position="183"/>
        <end position="204"/>
    </location>
</feature>
<dbReference type="Proteomes" id="UP000534294">
    <property type="component" value="Unassembled WGS sequence"/>
</dbReference>
<comment type="caution">
    <text evidence="3">The sequence shown here is derived from an EMBL/GenBank/DDBJ whole genome shotgun (WGS) entry which is preliminary data.</text>
</comment>
<dbReference type="InterPro" id="IPR006528">
    <property type="entry name" value="Phage_head_morphogenesis_dom"/>
</dbReference>
<name>A0A7W8DP72_9BACT</name>
<dbReference type="AlphaFoldDB" id="A0A7W8DP72"/>
<feature type="region of interest" description="Disordered" evidence="1">
    <location>
        <begin position="280"/>
        <end position="329"/>
    </location>
</feature>
<accession>A0A7W8DP72</accession>
<feature type="compositionally biased region" description="Pro residues" evidence="1">
    <location>
        <begin position="291"/>
        <end position="305"/>
    </location>
</feature>
<dbReference type="RefSeq" id="WP_184206734.1">
    <property type="nucleotide sequence ID" value="NZ_JACHIF010000002.1"/>
</dbReference>
<protein>
    <submittedName>
        <fullName evidence="3">SPP1 gp7 family putative phage head morphogenesis protein</fullName>
    </submittedName>
</protein>
<reference evidence="3 4" key="1">
    <citation type="submission" date="2020-08" db="EMBL/GenBank/DDBJ databases">
        <title>Genomic Encyclopedia of Type Strains, Phase IV (KMG-IV): sequencing the most valuable type-strain genomes for metagenomic binning, comparative biology and taxonomic classification.</title>
        <authorList>
            <person name="Goeker M."/>
        </authorList>
    </citation>
    <scope>NUCLEOTIDE SEQUENCE [LARGE SCALE GENOMIC DNA]</scope>
    <source>
        <strain evidence="3 4">DSM 12251</strain>
    </source>
</reference>
<dbReference type="GO" id="GO:0008237">
    <property type="term" value="F:metallopeptidase activity"/>
    <property type="evidence" value="ECO:0007669"/>
    <property type="project" value="InterPro"/>
</dbReference>
<dbReference type="Gene3D" id="3.40.390.10">
    <property type="entry name" value="Collagenase (Catalytic Domain)"/>
    <property type="match status" value="1"/>
</dbReference>
<evidence type="ECO:0000313" key="4">
    <source>
        <dbReference type="Proteomes" id="UP000534294"/>
    </source>
</evidence>
<dbReference type="Pfam" id="PF04233">
    <property type="entry name" value="Phage_Mu_F"/>
    <property type="match status" value="1"/>
</dbReference>
<proteinExistence type="predicted"/>
<evidence type="ECO:0000313" key="3">
    <source>
        <dbReference type="EMBL" id="MBB5037143.1"/>
    </source>
</evidence>
<dbReference type="EMBL" id="JACHIF010000002">
    <property type="protein sequence ID" value="MBB5037143.1"/>
    <property type="molecule type" value="Genomic_DNA"/>
</dbReference>
<gene>
    <name evidence="3" type="ORF">HNQ64_001385</name>
</gene>
<organism evidence="3 4">
    <name type="scientific">Prosthecobacter dejongeii</name>
    <dbReference type="NCBI Taxonomy" id="48465"/>
    <lineage>
        <taxon>Bacteria</taxon>
        <taxon>Pseudomonadati</taxon>
        <taxon>Verrucomicrobiota</taxon>
        <taxon>Verrucomicrobiia</taxon>
        <taxon>Verrucomicrobiales</taxon>
        <taxon>Verrucomicrobiaceae</taxon>
        <taxon>Prosthecobacter</taxon>
    </lineage>
</organism>
<evidence type="ECO:0000259" key="2">
    <source>
        <dbReference type="Pfam" id="PF04233"/>
    </source>
</evidence>
<evidence type="ECO:0000256" key="1">
    <source>
        <dbReference type="SAM" id="MobiDB-lite"/>
    </source>
</evidence>
<dbReference type="InterPro" id="IPR024079">
    <property type="entry name" value="MetalloPept_cat_dom_sf"/>
</dbReference>